<proteinExistence type="predicted"/>
<reference evidence="1" key="1">
    <citation type="submission" date="2014-11" db="EMBL/GenBank/DDBJ databases">
        <authorList>
            <person name="Amaro Gonzalez C."/>
        </authorList>
    </citation>
    <scope>NUCLEOTIDE SEQUENCE</scope>
</reference>
<accession>A0A0E9XFU3</accession>
<dbReference type="AlphaFoldDB" id="A0A0E9XFU3"/>
<dbReference type="EMBL" id="GBXM01008024">
    <property type="protein sequence ID" value="JAI00554.1"/>
    <property type="molecule type" value="Transcribed_RNA"/>
</dbReference>
<name>A0A0E9XFU3_ANGAN</name>
<organism evidence="1">
    <name type="scientific">Anguilla anguilla</name>
    <name type="common">European freshwater eel</name>
    <name type="synonym">Muraena anguilla</name>
    <dbReference type="NCBI Taxonomy" id="7936"/>
    <lineage>
        <taxon>Eukaryota</taxon>
        <taxon>Metazoa</taxon>
        <taxon>Chordata</taxon>
        <taxon>Craniata</taxon>
        <taxon>Vertebrata</taxon>
        <taxon>Euteleostomi</taxon>
        <taxon>Actinopterygii</taxon>
        <taxon>Neopterygii</taxon>
        <taxon>Teleostei</taxon>
        <taxon>Anguilliformes</taxon>
        <taxon>Anguillidae</taxon>
        <taxon>Anguilla</taxon>
    </lineage>
</organism>
<sequence>MNTNAANLSVFNSQQTTGTTHTVLAQLWPN</sequence>
<reference evidence="1" key="2">
    <citation type="journal article" date="2015" name="Fish Shellfish Immunol.">
        <title>Early steps in the European eel (Anguilla anguilla)-Vibrio vulnificus interaction in the gills: Role of the RtxA13 toxin.</title>
        <authorList>
            <person name="Callol A."/>
            <person name="Pajuelo D."/>
            <person name="Ebbesson L."/>
            <person name="Teles M."/>
            <person name="MacKenzie S."/>
            <person name="Amaro C."/>
        </authorList>
    </citation>
    <scope>NUCLEOTIDE SEQUENCE</scope>
</reference>
<evidence type="ECO:0000313" key="1">
    <source>
        <dbReference type="EMBL" id="JAI00554.1"/>
    </source>
</evidence>
<protein>
    <submittedName>
        <fullName evidence="1">Uncharacterized protein</fullName>
    </submittedName>
</protein>